<dbReference type="OrthoDB" id="10444439at2759"/>
<evidence type="ECO:0000313" key="3">
    <source>
        <dbReference type="Proteomes" id="UP001165065"/>
    </source>
</evidence>
<sequence>MSRRTKRQQVVPSFTPIPSKKRLKLIPTSLPNLLNSKKNIEFVGTLNTLMFLTQTSDYQLHNTNYHATVLTESYNHSNTPNLVLDALLKVFYVKGLGKKTIPPTTSPPPLTPDTLESLYTWPTTASTSPPSTTTPPPFDFKGVASPPPISTCVLTILCNFSFVASNRRFLAYNIPVLSLLTTIVQHGREYPDWYHLACTALANIAPYLDVVGKTFYEEAFITPPHSSVKEAYSMLGPARSYAARFFSPEEPRPVPPHVLLPTSGHHIRCVVNVFHVLISLMMSDSSNAKILTGALGAFAGLCEVSDNDPILLSIPEPFISKVASFLVDTELRGHAVSIIHSLVTMDSPKITEMIRGAPGCISELTNIRDSQERKGEEVAAPPELENPTPLKASSALEMLVPPQATVAAEK</sequence>
<evidence type="ECO:0000256" key="1">
    <source>
        <dbReference type="SAM" id="MobiDB-lite"/>
    </source>
</evidence>
<name>A0A9W7GG61_9STRA</name>
<dbReference type="InterPro" id="IPR016024">
    <property type="entry name" value="ARM-type_fold"/>
</dbReference>
<gene>
    <name evidence="2" type="ORF">TrCOL_g8782</name>
</gene>
<dbReference type="Proteomes" id="UP001165065">
    <property type="component" value="Unassembled WGS sequence"/>
</dbReference>
<dbReference type="InterPro" id="IPR011989">
    <property type="entry name" value="ARM-like"/>
</dbReference>
<feature type="region of interest" description="Disordered" evidence="1">
    <location>
        <begin position="370"/>
        <end position="395"/>
    </location>
</feature>
<dbReference type="Gene3D" id="1.25.10.10">
    <property type="entry name" value="Leucine-rich Repeat Variant"/>
    <property type="match status" value="1"/>
</dbReference>
<protein>
    <submittedName>
        <fullName evidence="2">Uncharacterized protein</fullName>
    </submittedName>
</protein>
<keyword evidence="3" id="KW-1185">Reference proteome</keyword>
<reference evidence="3" key="1">
    <citation type="journal article" date="2023" name="Commun. Biol.">
        <title>Genome analysis of Parmales, the sister group of diatoms, reveals the evolutionary specialization of diatoms from phago-mixotrophs to photoautotrophs.</title>
        <authorList>
            <person name="Ban H."/>
            <person name="Sato S."/>
            <person name="Yoshikawa S."/>
            <person name="Yamada K."/>
            <person name="Nakamura Y."/>
            <person name="Ichinomiya M."/>
            <person name="Sato N."/>
            <person name="Blanc-Mathieu R."/>
            <person name="Endo H."/>
            <person name="Kuwata A."/>
            <person name="Ogata H."/>
        </authorList>
    </citation>
    <scope>NUCLEOTIDE SEQUENCE [LARGE SCALE GENOMIC DNA]</scope>
</reference>
<proteinExistence type="predicted"/>
<dbReference type="SUPFAM" id="SSF48371">
    <property type="entry name" value="ARM repeat"/>
    <property type="match status" value="1"/>
</dbReference>
<organism evidence="2 3">
    <name type="scientific">Triparma columacea</name>
    <dbReference type="NCBI Taxonomy" id="722753"/>
    <lineage>
        <taxon>Eukaryota</taxon>
        <taxon>Sar</taxon>
        <taxon>Stramenopiles</taxon>
        <taxon>Ochrophyta</taxon>
        <taxon>Bolidophyceae</taxon>
        <taxon>Parmales</taxon>
        <taxon>Triparmaceae</taxon>
        <taxon>Triparma</taxon>
    </lineage>
</organism>
<comment type="caution">
    <text evidence="2">The sequence shown here is derived from an EMBL/GenBank/DDBJ whole genome shotgun (WGS) entry which is preliminary data.</text>
</comment>
<evidence type="ECO:0000313" key="2">
    <source>
        <dbReference type="EMBL" id="GMI45376.1"/>
    </source>
</evidence>
<dbReference type="AlphaFoldDB" id="A0A9W7GG61"/>
<accession>A0A9W7GG61</accession>
<dbReference type="EMBL" id="BRYA01000245">
    <property type="protein sequence ID" value="GMI45376.1"/>
    <property type="molecule type" value="Genomic_DNA"/>
</dbReference>